<dbReference type="InterPro" id="IPR008927">
    <property type="entry name" value="6-PGluconate_DH-like_C_sf"/>
</dbReference>
<evidence type="ECO:0000259" key="6">
    <source>
        <dbReference type="Pfam" id="PF08546"/>
    </source>
</evidence>
<organism evidence="7 8">
    <name type="scientific">Brevibacillus fulvus</name>
    <dbReference type="NCBI Taxonomy" id="1125967"/>
    <lineage>
        <taxon>Bacteria</taxon>
        <taxon>Bacillati</taxon>
        <taxon>Bacillota</taxon>
        <taxon>Bacilli</taxon>
        <taxon>Bacillales</taxon>
        <taxon>Paenibacillaceae</taxon>
        <taxon>Brevibacillus</taxon>
    </lineage>
</organism>
<feature type="domain" description="Ketopantoate reductase N-terminal" evidence="5">
    <location>
        <begin position="3"/>
        <end position="151"/>
    </location>
</feature>
<dbReference type="GO" id="GO:0008677">
    <property type="term" value="F:2-dehydropantoate 2-reductase activity"/>
    <property type="evidence" value="ECO:0007669"/>
    <property type="project" value="UniProtKB-EC"/>
</dbReference>
<dbReference type="NCBIfam" id="NF005094">
    <property type="entry name" value="PRK06522.2-5"/>
    <property type="match status" value="1"/>
</dbReference>
<comment type="caution">
    <text evidence="7">The sequence shown here is derived from an EMBL/GenBank/DDBJ whole genome shotgun (WGS) entry which is preliminary data.</text>
</comment>
<evidence type="ECO:0000313" key="8">
    <source>
        <dbReference type="Proteomes" id="UP000717624"/>
    </source>
</evidence>
<dbReference type="InterPro" id="IPR013752">
    <property type="entry name" value="KPA_reductase"/>
</dbReference>
<dbReference type="Proteomes" id="UP000717624">
    <property type="component" value="Unassembled WGS sequence"/>
</dbReference>
<dbReference type="PANTHER" id="PTHR21708:SF26">
    <property type="entry name" value="2-DEHYDROPANTOATE 2-REDUCTASE"/>
    <property type="match status" value="1"/>
</dbReference>
<dbReference type="PANTHER" id="PTHR21708">
    <property type="entry name" value="PROBABLE 2-DEHYDROPANTOATE 2-REDUCTASE"/>
    <property type="match status" value="1"/>
</dbReference>
<dbReference type="InterPro" id="IPR003710">
    <property type="entry name" value="ApbA"/>
</dbReference>
<keyword evidence="8" id="KW-1185">Reference proteome</keyword>
<sequence length="310" mass="34143">MKVLVLGAGAVGGYFGGRLAEKGADVTFLVREKRRIQLEERGLRIASVNGDAHLQPKLLTAGEGKEAYDLVMLATKAYHLNAAVETIADYIGTHTMILPMLNGIAHIDSLKQRFGAERVLGGLCFIESTLNSEGDVIQTSKNHNLVYGEWEGGRSERVTVLEELFAGANANFVMSEFIQREMWHKYLFITTLSGMTTLMNAAVGPIRDSAYGKELTRQLAEEVAAIMRAVGAPIADHVVDMQTEVFLNQGYKMKASMLRDMEKGLPVEAEHLQGHLLRLADANGVQVPLLRIVYNNLKVYEIKRAASIEV</sequence>
<reference evidence="7" key="1">
    <citation type="submission" date="2021-01" db="EMBL/GenBank/DDBJ databases">
        <title>Genomic Encyclopedia of Type Strains, Phase IV (KMG-IV): sequencing the most valuable type-strain genomes for metagenomic binning, comparative biology and taxonomic classification.</title>
        <authorList>
            <person name="Goeker M."/>
        </authorList>
    </citation>
    <scope>NUCLEOTIDE SEQUENCE</scope>
    <source>
        <strain evidence="7">DSM 25523</strain>
    </source>
</reference>
<dbReference type="Pfam" id="PF08546">
    <property type="entry name" value="ApbA_C"/>
    <property type="match status" value="1"/>
</dbReference>
<dbReference type="FunFam" id="3.40.50.720:FF:000307">
    <property type="entry name" value="2-dehydropantoate 2-reductase"/>
    <property type="match status" value="1"/>
</dbReference>
<dbReference type="FunFam" id="1.10.1040.10:FF:000017">
    <property type="entry name" value="2-dehydropantoate 2-reductase"/>
    <property type="match status" value="1"/>
</dbReference>
<comment type="similarity">
    <text evidence="1 4">Belongs to the ketopantoate reductase family.</text>
</comment>
<name>A0A939BT18_9BACL</name>
<dbReference type="EC" id="1.1.1.169" evidence="4"/>
<dbReference type="EMBL" id="JAFBEB010000009">
    <property type="protein sequence ID" value="MBM7591063.1"/>
    <property type="molecule type" value="Genomic_DNA"/>
</dbReference>
<comment type="pathway">
    <text evidence="4">Cofactor biosynthesis; (R)-pantothenate biosynthesis; (R)-pantoate from 3-methyl-2-oxobutanoate: step 2/2.</text>
</comment>
<keyword evidence="3 4" id="KW-0560">Oxidoreductase</keyword>
<accession>A0A939BT18</accession>
<dbReference type="InterPro" id="IPR013332">
    <property type="entry name" value="KPR_N"/>
</dbReference>
<dbReference type="SUPFAM" id="SSF48179">
    <property type="entry name" value="6-phosphogluconate dehydrogenase C-terminal domain-like"/>
    <property type="match status" value="1"/>
</dbReference>
<evidence type="ECO:0000259" key="5">
    <source>
        <dbReference type="Pfam" id="PF02558"/>
    </source>
</evidence>
<comment type="catalytic activity">
    <reaction evidence="4">
        <text>(R)-pantoate + NADP(+) = 2-dehydropantoate + NADPH + H(+)</text>
        <dbReference type="Rhea" id="RHEA:16233"/>
        <dbReference type="ChEBI" id="CHEBI:11561"/>
        <dbReference type="ChEBI" id="CHEBI:15378"/>
        <dbReference type="ChEBI" id="CHEBI:15980"/>
        <dbReference type="ChEBI" id="CHEBI:57783"/>
        <dbReference type="ChEBI" id="CHEBI:58349"/>
        <dbReference type="EC" id="1.1.1.169"/>
    </reaction>
</comment>
<evidence type="ECO:0000256" key="1">
    <source>
        <dbReference type="ARBA" id="ARBA00007870"/>
    </source>
</evidence>
<evidence type="ECO:0000256" key="4">
    <source>
        <dbReference type="RuleBase" id="RU362068"/>
    </source>
</evidence>
<evidence type="ECO:0000256" key="3">
    <source>
        <dbReference type="ARBA" id="ARBA00023002"/>
    </source>
</evidence>
<dbReference type="InterPro" id="IPR051402">
    <property type="entry name" value="KPR-Related"/>
</dbReference>
<dbReference type="RefSeq" id="WP_204518804.1">
    <property type="nucleotide sequence ID" value="NZ_BAABIN010000014.1"/>
</dbReference>
<dbReference type="GO" id="GO:0015940">
    <property type="term" value="P:pantothenate biosynthetic process"/>
    <property type="evidence" value="ECO:0007669"/>
    <property type="project" value="UniProtKB-KW"/>
</dbReference>
<gene>
    <name evidence="7" type="ORF">JOD01_002689</name>
</gene>
<protein>
    <recommendedName>
        <fullName evidence="4">2-dehydropantoate 2-reductase</fullName>
        <ecNumber evidence="4">1.1.1.169</ecNumber>
    </recommendedName>
    <alternativeName>
        <fullName evidence="4">Ketopantoate reductase</fullName>
    </alternativeName>
</protein>
<dbReference type="GO" id="GO:0005737">
    <property type="term" value="C:cytoplasm"/>
    <property type="evidence" value="ECO:0007669"/>
    <property type="project" value="TreeGrafter"/>
</dbReference>
<dbReference type="NCBIfam" id="TIGR00745">
    <property type="entry name" value="apbA_panE"/>
    <property type="match status" value="1"/>
</dbReference>
<keyword evidence="2 4" id="KW-0521">NADP</keyword>
<dbReference type="SUPFAM" id="SSF51735">
    <property type="entry name" value="NAD(P)-binding Rossmann-fold domains"/>
    <property type="match status" value="1"/>
</dbReference>
<dbReference type="Pfam" id="PF02558">
    <property type="entry name" value="ApbA"/>
    <property type="match status" value="1"/>
</dbReference>
<dbReference type="AlphaFoldDB" id="A0A939BT18"/>
<dbReference type="InterPro" id="IPR013328">
    <property type="entry name" value="6PGD_dom2"/>
</dbReference>
<feature type="domain" description="Ketopantoate reductase C-terminal" evidence="6">
    <location>
        <begin position="178"/>
        <end position="301"/>
    </location>
</feature>
<proteinExistence type="inferred from homology"/>
<comment type="function">
    <text evidence="4">Catalyzes the NADPH-dependent reduction of ketopantoate into pantoic acid.</text>
</comment>
<keyword evidence="4" id="KW-0566">Pantothenate biosynthesis</keyword>
<dbReference type="Gene3D" id="3.40.50.720">
    <property type="entry name" value="NAD(P)-binding Rossmann-like Domain"/>
    <property type="match status" value="1"/>
</dbReference>
<evidence type="ECO:0000256" key="2">
    <source>
        <dbReference type="ARBA" id="ARBA00022857"/>
    </source>
</evidence>
<dbReference type="InterPro" id="IPR036291">
    <property type="entry name" value="NAD(P)-bd_dom_sf"/>
</dbReference>
<dbReference type="Gene3D" id="1.10.1040.10">
    <property type="entry name" value="N-(1-d-carboxylethyl)-l-norvaline Dehydrogenase, domain 2"/>
    <property type="match status" value="1"/>
</dbReference>
<evidence type="ECO:0000313" key="7">
    <source>
        <dbReference type="EMBL" id="MBM7591063.1"/>
    </source>
</evidence>